<name>A0A4U5M2B1_STECR</name>
<dbReference type="AlphaFoldDB" id="A0A4U5M2B1"/>
<reference evidence="1 2" key="2">
    <citation type="journal article" date="2019" name="G3 (Bethesda)">
        <title>Hybrid Assembly of the Genome of the Entomopathogenic Nematode Steinernema carpocapsae Identifies the X-Chromosome.</title>
        <authorList>
            <person name="Serra L."/>
            <person name="Macchietto M."/>
            <person name="Macias-Munoz A."/>
            <person name="McGill C.J."/>
            <person name="Rodriguez I.M."/>
            <person name="Rodriguez B."/>
            <person name="Murad R."/>
            <person name="Mortazavi A."/>
        </authorList>
    </citation>
    <scope>NUCLEOTIDE SEQUENCE [LARGE SCALE GENOMIC DNA]</scope>
    <source>
        <strain evidence="1 2">ALL</strain>
    </source>
</reference>
<reference evidence="1 2" key="1">
    <citation type="journal article" date="2015" name="Genome Biol.">
        <title>Comparative genomics of Steinernema reveals deeply conserved gene regulatory networks.</title>
        <authorList>
            <person name="Dillman A.R."/>
            <person name="Macchietto M."/>
            <person name="Porter C.F."/>
            <person name="Rogers A."/>
            <person name="Williams B."/>
            <person name="Antoshechkin I."/>
            <person name="Lee M.M."/>
            <person name="Goodwin Z."/>
            <person name="Lu X."/>
            <person name="Lewis E.E."/>
            <person name="Goodrich-Blair H."/>
            <person name="Stock S.P."/>
            <person name="Adams B.J."/>
            <person name="Sternberg P.W."/>
            <person name="Mortazavi A."/>
        </authorList>
    </citation>
    <scope>NUCLEOTIDE SEQUENCE [LARGE SCALE GENOMIC DNA]</scope>
    <source>
        <strain evidence="1 2">ALL</strain>
    </source>
</reference>
<accession>A0A4U5M2B1</accession>
<dbReference type="PANTHER" id="PTHR21523">
    <property type="match status" value="1"/>
</dbReference>
<dbReference type="EMBL" id="AZBU02000010">
    <property type="protein sequence ID" value="TKR62859.1"/>
    <property type="molecule type" value="Genomic_DNA"/>
</dbReference>
<comment type="caution">
    <text evidence="1">The sequence shown here is derived from an EMBL/GenBank/DDBJ whole genome shotgun (WGS) entry which is preliminary data.</text>
</comment>
<dbReference type="InterPro" id="IPR006954">
    <property type="entry name" value="Mlt-10-like"/>
</dbReference>
<dbReference type="Proteomes" id="UP000298663">
    <property type="component" value="Unassembled WGS sequence"/>
</dbReference>
<protein>
    <submittedName>
        <fullName evidence="1">Uncharacterized protein</fullName>
    </submittedName>
</protein>
<dbReference type="STRING" id="34508.A0A4U5M2B1"/>
<sequence>MNFIIEASGASDALPKVDEAEQLVESAARRRYHDDSGKPRFVTRENVTKWVGEEEARKVDMLARLRNSYSKEQLKEMNTTGYTVLTNEQLHMFYGPDSPYNNSEALAKYSNLTRAELEEFLEHDIRLAAEMESFNVRKNDIVASPFLFATVTGPAGSAVSQLPFLSF</sequence>
<evidence type="ECO:0000313" key="2">
    <source>
        <dbReference type="Proteomes" id="UP000298663"/>
    </source>
</evidence>
<dbReference type="OrthoDB" id="5917548at2759"/>
<gene>
    <name evidence="1" type="ORF">L596_026766</name>
</gene>
<evidence type="ECO:0000313" key="1">
    <source>
        <dbReference type="EMBL" id="TKR62859.1"/>
    </source>
</evidence>
<keyword evidence="2" id="KW-1185">Reference proteome</keyword>
<organism evidence="1 2">
    <name type="scientific">Steinernema carpocapsae</name>
    <name type="common">Entomopathogenic nematode</name>
    <dbReference type="NCBI Taxonomy" id="34508"/>
    <lineage>
        <taxon>Eukaryota</taxon>
        <taxon>Metazoa</taxon>
        <taxon>Ecdysozoa</taxon>
        <taxon>Nematoda</taxon>
        <taxon>Chromadorea</taxon>
        <taxon>Rhabditida</taxon>
        <taxon>Tylenchina</taxon>
        <taxon>Panagrolaimomorpha</taxon>
        <taxon>Strongyloidoidea</taxon>
        <taxon>Steinernematidae</taxon>
        <taxon>Steinernema</taxon>
    </lineage>
</organism>
<proteinExistence type="predicted"/>
<dbReference type="PANTHER" id="PTHR21523:SF37">
    <property type="entry name" value="MLT-TEN (MLT-10) RELATED"/>
    <property type="match status" value="1"/>
</dbReference>
<dbReference type="Pfam" id="PF04870">
    <property type="entry name" value="Moulting_cycle"/>
    <property type="match status" value="1"/>
</dbReference>